<dbReference type="InterPro" id="IPR002871">
    <property type="entry name" value="NIF_FeS_clus_asmbl_NifU_N"/>
</dbReference>
<dbReference type="RefSeq" id="WP_047754233.1">
    <property type="nucleotide sequence ID" value="NZ_CAJUHA010000013.1"/>
</dbReference>
<dbReference type="EMBL" id="CP011232">
    <property type="protein sequence ID" value="AKI97098.1"/>
    <property type="molecule type" value="Genomic_DNA"/>
</dbReference>
<comment type="similarity">
    <text evidence="1">Belongs to the NifU family.</text>
</comment>
<keyword evidence="4" id="KW-1185">Reference proteome</keyword>
<sequence>MRLEDLYSDVVMFHYKNSPHRGRLNNPTHEQEGANLSCGDLIHLYLIINDKGIIEELKYDGHGCAVSMASASMLADLVEGTSKEEAKKIIQEFYNMIKGEKYNAELLGDAAVFSSLRQFPVRVKCATLAWHTLEELIK</sequence>
<evidence type="ECO:0000256" key="1">
    <source>
        <dbReference type="ARBA" id="ARBA00006420"/>
    </source>
</evidence>
<dbReference type="PANTHER" id="PTHR10093">
    <property type="entry name" value="IRON-SULFUR CLUSTER ASSEMBLY ENZYME NIFU HOMOLOG"/>
    <property type="match status" value="1"/>
</dbReference>
<reference evidence="3 4" key="1">
    <citation type="submission" date="2015-04" db="EMBL/GenBank/DDBJ databases">
        <title>Complete Genome Sequence of Kosmotoga pacifica SLHLJ1.</title>
        <authorList>
            <person name="Jiang L.J."/>
            <person name="Shao Z.Z."/>
            <person name="Jebbar M."/>
        </authorList>
    </citation>
    <scope>NUCLEOTIDE SEQUENCE [LARGE SCALE GENOMIC DNA]</scope>
    <source>
        <strain evidence="3 4">SLHLJ1</strain>
    </source>
</reference>
<name>A0A0G2ZE60_9BACT</name>
<dbReference type="AlphaFoldDB" id="A0A0G2ZE60"/>
<dbReference type="Pfam" id="PF01592">
    <property type="entry name" value="NifU_N"/>
    <property type="match status" value="1"/>
</dbReference>
<dbReference type="GO" id="GO:0051536">
    <property type="term" value="F:iron-sulfur cluster binding"/>
    <property type="evidence" value="ECO:0007669"/>
    <property type="project" value="InterPro"/>
</dbReference>
<dbReference type="NCBIfam" id="TIGR01994">
    <property type="entry name" value="SUF_scaf_2"/>
    <property type="match status" value="1"/>
</dbReference>
<proteinExistence type="inferred from homology"/>
<protein>
    <submittedName>
        <fullName evidence="3">Nitrogen fixation protein NifU</fullName>
    </submittedName>
</protein>
<dbReference type="GO" id="GO:0005506">
    <property type="term" value="F:iron ion binding"/>
    <property type="evidence" value="ECO:0007669"/>
    <property type="project" value="InterPro"/>
</dbReference>
<dbReference type="SUPFAM" id="SSF82649">
    <property type="entry name" value="SufE/NifU"/>
    <property type="match status" value="1"/>
</dbReference>
<dbReference type="FunFam" id="3.90.1010.10:FF:000002">
    <property type="entry name" value="Iron-sulfur cluster assembly scaffold protein NifU"/>
    <property type="match status" value="1"/>
</dbReference>
<feature type="domain" description="NIF system FeS cluster assembly NifU N-terminal" evidence="2">
    <location>
        <begin position="7"/>
        <end position="125"/>
    </location>
</feature>
<dbReference type="OrthoDB" id="9804157at2"/>
<dbReference type="PATRIC" id="fig|1330330.3.peg.775"/>
<dbReference type="STRING" id="1330330.IX53_03860"/>
<organism evidence="3 4">
    <name type="scientific">Kosmotoga pacifica</name>
    <dbReference type="NCBI Taxonomy" id="1330330"/>
    <lineage>
        <taxon>Bacteria</taxon>
        <taxon>Thermotogati</taxon>
        <taxon>Thermotogota</taxon>
        <taxon>Thermotogae</taxon>
        <taxon>Kosmotogales</taxon>
        <taxon>Kosmotogaceae</taxon>
        <taxon>Kosmotoga</taxon>
    </lineage>
</organism>
<dbReference type="GO" id="GO:0016226">
    <property type="term" value="P:iron-sulfur cluster assembly"/>
    <property type="evidence" value="ECO:0007669"/>
    <property type="project" value="InterPro"/>
</dbReference>
<dbReference type="KEGG" id="kpf:IX53_03860"/>
<evidence type="ECO:0000313" key="4">
    <source>
        <dbReference type="Proteomes" id="UP000035159"/>
    </source>
</evidence>
<accession>A0A0G2ZE60</accession>
<gene>
    <name evidence="3" type="ORF">IX53_03860</name>
</gene>
<evidence type="ECO:0000313" key="3">
    <source>
        <dbReference type="EMBL" id="AKI97098.1"/>
    </source>
</evidence>
<evidence type="ECO:0000259" key="2">
    <source>
        <dbReference type="Pfam" id="PF01592"/>
    </source>
</evidence>
<dbReference type="CDD" id="cd06664">
    <property type="entry name" value="IscU_like"/>
    <property type="match status" value="1"/>
</dbReference>
<dbReference type="Proteomes" id="UP000035159">
    <property type="component" value="Chromosome"/>
</dbReference>
<dbReference type="Gene3D" id="3.90.1010.10">
    <property type="match status" value="1"/>
</dbReference>